<feature type="transmembrane region" description="Helical" evidence="1">
    <location>
        <begin position="164"/>
        <end position="180"/>
    </location>
</feature>
<keyword evidence="1" id="KW-1133">Transmembrane helix</keyword>
<keyword evidence="5" id="KW-1185">Reference proteome</keyword>
<gene>
    <name evidence="3" type="ORF">GKD88_02505</name>
    <name evidence="2" type="ORF">GKE08_02705</name>
</gene>
<dbReference type="EMBL" id="WKPJ01000002">
    <property type="protein sequence ID" value="MSA88238.1"/>
    <property type="molecule type" value="Genomic_DNA"/>
</dbReference>
<dbReference type="Proteomes" id="UP000480929">
    <property type="component" value="Unassembled WGS sequence"/>
</dbReference>
<feature type="transmembrane region" description="Helical" evidence="1">
    <location>
        <begin position="77"/>
        <end position="96"/>
    </location>
</feature>
<dbReference type="OrthoDB" id="1655034at2"/>
<dbReference type="AlphaFoldDB" id="A0A6N7S3Z6"/>
<organism evidence="2 4">
    <name type="scientific">Holdemania massiliensis</name>
    <dbReference type="NCBI Taxonomy" id="1468449"/>
    <lineage>
        <taxon>Bacteria</taxon>
        <taxon>Bacillati</taxon>
        <taxon>Bacillota</taxon>
        <taxon>Erysipelotrichia</taxon>
        <taxon>Erysipelotrichales</taxon>
        <taxon>Erysipelotrichaceae</taxon>
        <taxon>Holdemania</taxon>
    </lineage>
</organism>
<reference evidence="4 5" key="1">
    <citation type="journal article" date="2019" name="Nat. Med.">
        <title>A library of human gut bacterial isolates paired with longitudinal multiomics data enables mechanistic microbiome research.</title>
        <authorList>
            <person name="Poyet M."/>
            <person name="Groussin M."/>
            <person name="Gibbons S.M."/>
            <person name="Avila-Pacheco J."/>
            <person name="Jiang X."/>
            <person name="Kearney S.M."/>
            <person name="Perrotta A.R."/>
            <person name="Berdy B."/>
            <person name="Zhao S."/>
            <person name="Lieberman T.D."/>
            <person name="Swanson P.K."/>
            <person name="Smith M."/>
            <person name="Roesemann S."/>
            <person name="Alexander J.E."/>
            <person name="Rich S.A."/>
            <person name="Livny J."/>
            <person name="Vlamakis H."/>
            <person name="Clish C."/>
            <person name="Bullock K."/>
            <person name="Deik A."/>
            <person name="Scott J."/>
            <person name="Pierce K.A."/>
            <person name="Xavier R.J."/>
            <person name="Alm E.J."/>
        </authorList>
    </citation>
    <scope>NUCLEOTIDE SEQUENCE [LARGE SCALE GENOMIC DNA]</scope>
    <source>
        <strain evidence="2 4">BIOML-A4</strain>
        <strain evidence="3 5">BIOML-A5</strain>
    </source>
</reference>
<accession>A0A6N7S3Z6</accession>
<name>A0A6N7S3Z6_9FIRM</name>
<evidence type="ECO:0000313" key="5">
    <source>
        <dbReference type="Proteomes" id="UP000480929"/>
    </source>
</evidence>
<evidence type="ECO:0000313" key="3">
    <source>
        <dbReference type="EMBL" id="MSC31993.1"/>
    </source>
</evidence>
<proteinExistence type="predicted"/>
<evidence type="ECO:0000256" key="1">
    <source>
        <dbReference type="SAM" id="Phobius"/>
    </source>
</evidence>
<feature type="transmembrane region" description="Helical" evidence="1">
    <location>
        <begin position="12"/>
        <end position="28"/>
    </location>
</feature>
<dbReference type="Proteomes" id="UP000433575">
    <property type="component" value="Unassembled WGS sequence"/>
</dbReference>
<feature type="transmembrane region" description="Helical" evidence="1">
    <location>
        <begin position="139"/>
        <end position="158"/>
    </location>
</feature>
<dbReference type="EMBL" id="WKPI01000002">
    <property type="protein sequence ID" value="MSC31993.1"/>
    <property type="molecule type" value="Genomic_DNA"/>
</dbReference>
<sequence>MKKTRYFLNKTEWLGGVLFPLYTFFLILRDNPLTTNLSWVGNGLGYRYLILIWAVSGAFIFRMMIRDLAQAFKLCWKGCYDLTFLFMILSMVFPYLPETLPFLAHLHILISNLAFIALNVLILSVFYQGQQRRWQLGRWGIEVTSVILIFCALLYTRFLSINSLLEMFYTAAMAWLLLLARRKCRV</sequence>
<dbReference type="RefSeq" id="WP_154237853.1">
    <property type="nucleotide sequence ID" value="NZ_AP031450.1"/>
</dbReference>
<keyword evidence="1" id="KW-0812">Transmembrane</keyword>
<evidence type="ECO:0000313" key="4">
    <source>
        <dbReference type="Proteomes" id="UP000433575"/>
    </source>
</evidence>
<comment type="caution">
    <text evidence="2">The sequence shown here is derived from an EMBL/GenBank/DDBJ whole genome shotgun (WGS) entry which is preliminary data.</text>
</comment>
<feature type="transmembrane region" description="Helical" evidence="1">
    <location>
        <begin position="102"/>
        <end position="127"/>
    </location>
</feature>
<protein>
    <recommendedName>
        <fullName evidence="6">DUF998 domain-containing protein</fullName>
    </recommendedName>
</protein>
<keyword evidence="1" id="KW-0472">Membrane</keyword>
<evidence type="ECO:0000313" key="2">
    <source>
        <dbReference type="EMBL" id="MSA88238.1"/>
    </source>
</evidence>
<evidence type="ECO:0008006" key="6">
    <source>
        <dbReference type="Google" id="ProtNLM"/>
    </source>
</evidence>
<feature type="transmembrane region" description="Helical" evidence="1">
    <location>
        <begin position="48"/>
        <end position="65"/>
    </location>
</feature>